<organism evidence="1 2">
    <name type="scientific">Jiangella aurantiaca</name>
    <dbReference type="NCBI Taxonomy" id="2530373"/>
    <lineage>
        <taxon>Bacteria</taxon>
        <taxon>Bacillati</taxon>
        <taxon>Actinomycetota</taxon>
        <taxon>Actinomycetes</taxon>
        <taxon>Jiangellales</taxon>
        <taxon>Jiangellaceae</taxon>
        <taxon>Jiangella</taxon>
    </lineage>
</organism>
<accession>A0A4V2YRV1</accession>
<dbReference type="Proteomes" id="UP000295217">
    <property type="component" value="Unassembled WGS sequence"/>
</dbReference>
<sequence>MDVRYFFLASIGEFDEECSHRTGYDGAPLAEIRHSYLPMEYACVYEDGAVREAVPGELDLVAFG</sequence>
<name>A0A4V2YRV1_9ACTN</name>
<keyword evidence="2" id="KW-1185">Reference proteome</keyword>
<gene>
    <name evidence="1" type="ORF">E1262_17635</name>
</gene>
<dbReference type="AlphaFoldDB" id="A0A4V2YRV1"/>
<dbReference type="EMBL" id="SMLB01000025">
    <property type="protein sequence ID" value="TDD67837.1"/>
    <property type="molecule type" value="Genomic_DNA"/>
</dbReference>
<comment type="caution">
    <text evidence="1">The sequence shown here is derived from an EMBL/GenBank/DDBJ whole genome shotgun (WGS) entry which is preliminary data.</text>
</comment>
<evidence type="ECO:0000313" key="2">
    <source>
        <dbReference type="Proteomes" id="UP000295217"/>
    </source>
</evidence>
<proteinExistence type="predicted"/>
<dbReference type="OrthoDB" id="3483677at2"/>
<dbReference type="RefSeq" id="WP_132104451.1">
    <property type="nucleotide sequence ID" value="NZ_SMLB01000025.1"/>
</dbReference>
<evidence type="ECO:0000313" key="1">
    <source>
        <dbReference type="EMBL" id="TDD67837.1"/>
    </source>
</evidence>
<reference evidence="1 2" key="1">
    <citation type="submission" date="2019-02" db="EMBL/GenBank/DDBJ databases">
        <title>Draft genome sequences of novel Actinobacteria.</title>
        <authorList>
            <person name="Sahin N."/>
            <person name="Ay H."/>
            <person name="Saygin H."/>
        </authorList>
    </citation>
    <scope>NUCLEOTIDE SEQUENCE [LARGE SCALE GENOMIC DNA]</scope>
    <source>
        <strain evidence="1 2">8K307</strain>
    </source>
</reference>
<protein>
    <submittedName>
        <fullName evidence="1">Uncharacterized protein</fullName>
    </submittedName>
</protein>